<protein>
    <recommendedName>
        <fullName evidence="1">ARB-07466-like C-terminal domain-containing protein</fullName>
    </recommendedName>
</protein>
<dbReference type="EMBL" id="CAIZ01000070">
    <property type="protein sequence ID" value="CCH69418.1"/>
    <property type="molecule type" value="Genomic_DNA"/>
</dbReference>
<dbReference type="Proteomes" id="UP000013167">
    <property type="component" value="Unassembled WGS sequence"/>
</dbReference>
<evidence type="ECO:0000313" key="3">
    <source>
        <dbReference type="Proteomes" id="UP000013167"/>
    </source>
</evidence>
<sequence length="66" mass="7691">MTKSFAEGDAVAAFAQANARQFNIKYIIWKQRIWFPGNGPDQWRWMADRGSITENHYDHVHLSVNP</sequence>
<name>N0DYC7_9MICO</name>
<gene>
    <name evidence="2" type="ORF">BN10_1610002</name>
</gene>
<organism evidence="2 3">
    <name type="scientific">Phycicoccus elongatus Lp2</name>
    <dbReference type="NCBI Taxonomy" id="1193181"/>
    <lineage>
        <taxon>Bacteria</taxon>
        <taxon>Bacillati</taxon>
        <taxon>Actinomycetota</taxon>
        <taxon>Actinomycetes</taxon>
        <taxon>Micrococcales</taxon>
        <taxon>Intrasporangiaceae</taxon>
        <taxon>Phycicoccus</taxon>
    </lineage>
</organism>
<dbReference type="OrthoDB" id="2989771at2"/>
<feature type="domain" description="ARB-07466-like C-terminal" evidence="1">
    <location>
        <begin position="5"/>
        <end position="57"/>
    </location>
</feature>
<comment type="caution">
    <text evidence="2">The sequence shown here is derived from an EMBL/GenBank/DDBJ whole genome shotgun (WGS) entry which is preliminary data.</text>
</comment>
<reference evidence="2 3" key="1">
    <citation type="journal article" date="2013" name="ISME J.">
        <title>A metabolic model for members of the genus Tetrasphaera involved in enhanced biological phosphorus removal.</title>
        <authorList>
            <person name="Kristiansen R."/>
            <person name="Nguyen H.T.T."/>
            <person name="Saunders A.M."/>
            <person name="Nielsen J.L."/>
            <person name="Wimmer R."/>
            <person name="Le V.Q."/>
            <person name="McIlroy S.J."/>
            <person name="Petrovski S."/>
            <person name="Seviour R.J."/>
            <person name="Calteau A."/>
            <person name="Nielsen K.L."/>
            <person name="Nielsen P.H."/>
        </authorList>
    </citation>
    <scope>NUCLEOTIDE SEQUENCE [LARGE SCALE GENOMIC DNA]</scope>
    <source>
        <strain evidence="2 3">Lp2</strain>
    </source>
</reference>
<evidence type="ECO:0000313" key="2">
    <source>
        <dbReference type="EMBL" id="CCH69418.1"/>
    </source>
</evidence>
<evidence type="ECO:0000259" key="1">
    <source>
        <dbReference type="Pfam" id="PF26571"/>
    </source>
</evidence>
<accession>N0DYC7</accession>
<keyword evidence="3" id="KW-1185">Reference proteome</keyword>
<dbReference type="AlphaFoldDB" id="N0DYC7"/>
<dbReference type="STRING" id="1193181.BN10_1610002"/>
<dbReference type="Pfam" id="PF26571">
    <property type="entry name" value="VldE"/>
    <property type="match status" value="1"/>
</dbReference>
<dbReference type="eggNOG" id="COG1388">
    <property type="taxonomic scope" value="Bacteria"/>
</dbReference>
<dbReference type="HOGENOM" id="CLU_170483_0_0_11"/>
<dbReference type="InterPro" id="IPR058593">
    <property type="entry name" value="ARB_07466-like_C"/>
</dbReference>
<proteinExistence type="predicted"/>